<protein>
    <submittedName>
        <fullName evidence="1">Uncharacterized protein</fullName>
    </submittedName>
</protein>
<proteinExistence type="predicted"/>
<evidence type="ECO:0000313" key="1">
    <source>
        <dbReference type="EMBL" id="KIC71032.1"/>
    </source>
</evidence>
<sequence>MIENPRLTFMCPEQDISPLFLAFQLAGYDEKKVLKCRYLVNPSTQQETYACVFIGNDINRYSLKIELEEDPQITETLEPSTEQNQVTIIKVDKMYEALPERGEELNVDAYLQDRNLDTLKKLFKASKNRSIYLRIGGANLAEITVIRDAMLENPTFIFQCPGKDLLKLYRSFEKINQDPNVCLTCAKLKGKDLYELLFIGEIT</sequence>
<organism evidence="1 2">
    <name type="scientific">Candidatus Protochlamydia amoebophila</name>
    <dbReference type="NCBI Taxonomy" id="362787"/>
    <lineage>
        <taxon>Bacteria</taxon>
        <taxon>Pseudomonadati</taxon>
        <taxon>Chlamydiota</taxon>
        <taxon>Chlamydiia</taxon>
        <taxon>Parachlamydiales</taxon>
        <taxon>Parachlamydiaceae</taxon>
        <taxon>Candidatus Protochlamydia</taxon>
    </lineage>
</organism>
<reference evidence="1 2" key="1">
    <citation type="journal article" date="2014" name="Mol. Biol. Evol.">
        <title>Massive expansion of Ubiquitination-related gene families within the Chlamydiae.</title>
        <authorList>
            <person name="Domman D."/>
            <person name="Collingro A."/>
            <person name="Lagkouvardos I."/>
            <person name="Gehre L."/>
            <person name="Weinmaier T."/>
            <person name="Rattei T."/>
            <person name="Subtil A."/>
            <person name="Horn M."/>
        </authorList>
    </citation>
    <scope>NUCLEOTIDE SEQUENCE [LARGE SCALE GENOMIC DNA]</scope>
    <source>
        <strain evidence="1 2">EI2</strain>
    </source>
</reference>
<name>A0A0C1JUT1_9BACT</name>
<dbReference type="PATRIC" id="fig|362787.3.peg.1750"/>
<comment type="caution">
    <text evidence="1">The sequence shown here is derived from an EMBL/GenBank/DDBJ whole genome shotgun (WGS) entry which is preliminary data.</text>
</comment>
<evidence type="ECO:0000313" key="2">
    <source>
        <dbReference type="Proteomes" id="UP000031465"/>
    </source>
</evidence>
<dbReference type="Proteomes" id="UP000031465">
    <property type="component" value="Unassembled WGS sequence"/>
</dbReference>
<dbReference type="EMBL" id="JSAN01000120">
    <property type="protein sequence ID" value="KIC71032.1"/>
    <property type="molecule type" value="Genomic_DNA"/>
</dbReference>
<accession>A0A0C1JUT1</accession>
<dbReference type="AlphaFoldDB" id="A0A0C1JUT1"/>
<dbReference type="RefSeq" id="WP_039360093.1">
    <property type="nucleotide sequence ID" value="NZ_JSAN01000120.1"/>
</dbReference>
<gene>
    <name evidence="1" type="ORF">DB44_EW00040</name>
</gene>